<accession>A0ACA9P9C8</accession>
<reference evidence="1" key="1">
    <citation type="submission" date="2021-06" db="EMBL/GenBank/DDBJ databases">
        <authorList>
            <person name="Kallberg Y."/>
            <person name="Tangrot J."/>
            <person name="Rosling A."/>
        </authorList>
    </citation>
    <scope>NUCLEOTIDE SEQUENCE</scope>
    <source>
        <strain evidence="1">AU212A</strain>
    </source>
</reference>
<feature type="non-terminal residue" evidence="1">
    <location>
        <position position="1"/>
    </location>
</feature>
<keyword evidence="2" id="KW-1185">Reference proteome</keyword>
<feature type="non-terminal residue" evidence="1">
    <location>
        <position position="98"/>
    </location>
</feature>
<dbReference type="Proteomes" id="UP000789860">
    <property type="component" value="Unassembled WGS sequence"/>
</dbReference>
<evidence type="ECO:0000313" key="2">
    <source>
        <dbReference type="Proteomes" id="UP000789860"/>
    </source>
</evidence>
<protein>
    <submittedName>
        <fullName evidence="1">6291_t:CDS:1</fullName>
    </submittedName>
</protein>
<evidence type="ECO:0000313" key="1">
    <source>
        <dbReference type="EMBL" id="CAG8694632.1"/>
    </source>
</evidence>
<dbReference type="EMBL" id="CAJVPM010037149">
    <property type="protein sequence ID" value="CAG8694632.1"/>
    <property type="molecule type" value="Genomic_DNA"/>
</dbReference>
<comment type="caution">
    <text evidence="1">The sequence shown here is derived from an EMBL/GenBank/DDBJ whole genome shotgun (WGS) entry which is preliminary data.</text>
</comment>
<name>A0ACA9P9C8_9GLOM</name>
<gene>
    <name evidence="1" type="ORF">SCALOS_LOCUS10266</name>
</gene>
<organism evidence="1 2">
    <name type="scientific">Scutellospora calospora</name>
    <dbReference type="NCBI Taxonomy" id="85575"/>
    <lineage>
        <taxon>Eukaryota</taxon>
        <taxon>Fungi</taxon>
        <taxon>Fungi incertae sedis</taxon>
        <taxon>Mucoromycota</taxon>
        <taxon>Glomeromycotina</taxon>
        <taxon>Glomeromycetes</taxon>
        <taxon>Diversisporales</taxon>
        <taxon>Gigasporaceae</taxon>
        <taxon>Scutellospora</taxon>
    </lineage>
</organism>
<proteinExistence type="predicted"/>
<sequence>NKVRIIVLLSTNATGTHQLKPWVIGKSLRLRYFKCINLNSLPIEYRANEKAWMHNKASSASENEYIELSNSISSSSKASSKKRISNNKQNKCKKQNQQ</sequence>